<reference evidence="3 4" key="1">
    <citation type="submission" date="2022-12" db="EMBL/GenBank/DDBJ databases">
        <title>Chromosome-scale assembly of the Ensete ventricosum genome.</title>
        <authorList>
            <person name="Dussert Y."/>
            <person name="Stocks J."/>
            <person name="Wendawek A."/>
            <person name="Woldeyes F."/>
            <person name="Nichols R.A."/>
            <person name="Borrell J.S."/>
        </authorList>
    </citation>
    <scope>NUCLEOTIDE SEQUENCE [LARGE SCALE GENOMIC DNA]</scope>
    <source>
        <strain evidence="4">cv. Maze</strain>
        <tissue evidence="3">Seeds</tissue>
    </source>
</reference>
<dbReference type="Proteomes" id="UP001222027">
    <property type="component" value="Unassembled WGS sequence"/>
</dbReference>
<feature type="transmembrane region" description="Helical" evidence="2">
    <location>
        <begin position="69"/>
        <end position="89"/>
    </location>
</feature>
<feature type="compositionally biased region" description="Basic and acidic residues" evidence="1">
    <location>
        <begin position="33"/>
        <end position="47"/>
    </location>
</feature>
<evidence type="ECO:0000256" key="2">
    <source>
        <dbReference type="SAM" id="Phobius"/>
    </source>
</evidence>
<feature type="region of interest" description="Disordered" evidence="1">
    <location>
        <begin position="22"/>
        <end position="47"/>
    </location>
</feature>
<keyword evidence="4" id="KW-1185">Reference proteome</keyword>
<keyword evidence="2" id="KW-1133">Transmembrane helix</keyword>
<organism evidence="3 4">
    <name type="scientific">Ensete ventricosum</name>
    <name type="common">Abyssinian banana</name>
    <name type="synonym">Musa ensete</name>
    <dbReference type="NCBI Taxonomy" id="4639"/>
    <lineage>
        <taxon>Eukaryota</taxon>
        <taxon>Viridiplantae</taxon>
        <taxon>Streptophyta</taxon>
        <taxon>Embryophyta</taxon>
        <taxon>Tracheophyta</taxon>
        <taxon>Spermatophyta</taxon>
        <taxon>Magnoliopsida</taxon>
        <taxon>Liliopsida</taxon>
        <taxon>Zingiberales</taxon>
        <taxon>Musaceae</taxon>
        <taxon>Ensete</taxon>
    </lineage>
</organism>
<evidence type="ECO:0000313" key="4">
    <source>
        <dbReference type="Proteomes" id="UP001222027"/>
    </source>
</evidence>
<comment type="caution">
    <text evidence="3">The sequence shown here is derived from an EMBL/GenBank/DDBJ whole genome shotgun (WGS) entry which is preliminary data.</text>
</comment>
<keyword evidence="2" id="KW-0472">Membrane</keyword>
<gene>
    <name evidence="3" type="ORF">OPV22_005739</name>
</gene>
<dbReference type="EMBL" id="JAQQAF010000002">
    <property type="protein sequence ID" value="KAJ8504853.1"/>
    <property type="molecule type" value="Genomic_DNA"/>
</dbReference>
<accession>A0AAV8RRQ4</accession>
<protein>
    <submittedName>
        <fullName evidence="3">Uncharacterized protein</fullName>
    </submittedName>
</protein>
<proteinExistence type="predicted"/>
<keyword evidence="2" id="KW-0812">Transmembrane</keyword>
<evidence type="ECO:0000313" key="3">
    <source>
        <dbReference type="EMBL" id="KAJ8504853.1"/>
    </source>
</evidence>
<sequence length="134" mass="14380">MKQPSAKVGNIVDEKASAATRSGAIKAGGEATEVTKVEEKTRKEESIGRPLPLKHGWRMKGVLSEKKSISWRLTFLFLPLVGVMSSKLVCGLIPTIKPEHEASKGVIVSFGSTKASFGLKALLYSLPVVGCKSR</sequence>
<dbReference type="AlphaFoldDB" id="A0AAV8RRQ4"/>
<evidence type="ECO:0000256" key="1">
    <source>
        <dbReference type="SAM" id="MobiDB-lite"/>
    </source>
</evidence>
<name>A0AAV8RRQ4_ENSVE</name>